<protein>
    <submittedName>
        <fullName evidence="9">ABC transporter permease</fullName>
    </submittedName>
</protein>
<dbReference type="Gene3D" id="1.10.3470.10">
    <property type="entry name" value="ABC transporter involved in vitamin B12 uptake, BtuC"/>
    <property type="match status" value="1"/>
</dbReference>
<dbReference type="GO" id="GO:0022857">
    <property type="term" value="F:transmembrane transporter activity"/>
    <property type="evidence" value="ECO:0007669"/>
    <property type="project" value="InterPro"/>
</dbReference>
<dbReference type="PANTHER" id="PTHR30472">
    <property type="entry name" value="FERRIC ENTEROBACTIN TRANSPORT SYSTEM PERMEASE PROTEIN"/>
    <property type="match status" value="1"/>
</dbReference>
<feature type="non-terminal residue" evidence="9">
    <location>
        <position position="1"/>
    </location>
</feature>
<keyword evidence="6 8" id="KW-1133">Transmembrane helix</keyword>
<dbReference type="GO" id="GO:0005886">
    <property type="term" value="C:plasma membrane"/>
    <property type="evidence" value="ECO:0007669"/>
    <property type="project" value="UniProtKB-SubCell"/>
</dbReference>
<dbReference type="eggNOG" id="COG0609">
    <property type="taxonomic scope" value="Bacteria"/>
</dbReference>
<keyword evidence="5 8" id="KW-0812">Transmembrane</keyword>
<dbReference type="InterPro" id="IPR000522">
    <property type="entry name" value="ABC_transptr_permease_BtuC"/>
</dbReference>
<accession>N6YK25</accession>
<evidence type="ECO:0000256" key="5">
    <source>
        <dbReference type="ARBA" id="ARBA00022692"/>
    </source>
</evidence>
<proteinExistence type="inferred from homology"/>
<keyword evidence="7 8" id="KW-0472">Membrane</keyword>
<feature type="transmembrane region" description="Helical" evidence="8">
    <location>
        <begin position="86"/>
        <end position="105"/>
    </location>
</feature>
<keyword evidence="3" id="KW-0813">Transport</keyword>
<dbReference type="PANTHER" id="PTHR30472:SF25">
    <property type="entry name" value="ABC TRANSPORTER PERMEASE PROTEIN MJ0876-RELATED"/>
    <property type="match status" value="1"/>
</dbReference>
<dbReference type="Pfam" id="PF01032">
    <property type="entry name" value="FecCD"/>
    <property type="match status" value="1"/>
</dbReference>
<evidence type="ECO:0000313" key="10">
    <source>
        <dbReference type="Proteomes" id="UP000013232"/>
    </source>
</evidence>
<dbReference type="EMBL" id="AMXE01000189">
    <property type="protein sequence ID" value="ENO82523.1"/>
    <property type="molecule type" value="Genomic_DNA"/>
</dbReference>
<organism evidence="9 10">
    <name type="scientific">Thauera linaloolentis (strain DSM 12138 / JCM 21573 / CCUG 41526 / CIP 105981 / IAM 15112 / NBRC 102519 / 47Lol)</name>
    <dbReference type="NCBI Taxonomy" id="1123367"/>
    <lineage>
        <taxon>Bacteria</taxon>
        <taxon>Pseudomonadati</taxon>
        <taxon>Pseudomonadota</taxon>
        <taxon>Betaproteobacteria</taxon>
        <taxon>Rhodocyclales</taxon>
        <taxon>Zoogloeaceae</taxon>
        <taxon>Thauera</taxon>
    </lineage>
</organism>
<keyword evidence="10" id="KW-1185">Reference proteome</keyword>
<dbReference type="STRING" id="1123367.GCA_000621305_00541"/>
<dbReference type="AlphaFoldDB" id="N6YK25"/>
<evidence type="ECO:0000313" key="9">
    <source>
        <dbReference type="EMBL" id="ENO82523.1"/>
    </source>
</evidence>
<keyword evidence="4" id="KW-1003">Cell membrane</keyword>
<comment type="subcellular location">
    <subcellularLocation>
        <location evidence="1">Cell membrane</location>
        <topology evidence="1">Multi-pass membrane protein</topology>
    </subcellularLocation>
</comment>
<evidence type="ECO:0000256" key="4">
    <source>
        <dbReference type="ARBA" id="ARBA00022475"/>
    </source>
</evidence>
<feature type="transmembrane region" description="Helical" evidence="8">
    <location>
        <begin position="300"/>
        <end position="318"/>
    </location>
</feature>
<gene>
    <name evidence="9" type="ORF">C666_19080</name>
</gene>
<feature type="transmembrane region" description="Helical" evidence="8">
    <location>
        <begin position="111"/>
        <end position="132"/>
    </location>
</feature>
<feature type="transmembrane region" description="Helical" evidence="8">
    <location>
        <begin position="139"/>
        <end position="163"/>
    </location>
</feature>
<reference evidence="9 10" key="1">
    <citation type="submission" date="2012-09" db="EMBL/GenBank/DDBJ databases">
        <title>Draft Genome Sequences of 6 Strains from Genus Thauera.</title>
        <authorList>
            <person name="Liu B."/>
            <person name="Shapleigh J.P."/>
            <person name="Frostegard A.H."/>
        </authorList>
    </citation>
    <scope>NUCLEOTIDE SEQUENCE [LARGE SCALE GENOMIC DNA]</scope>
    <source>
        <strain evidence="10">47Lol / DSM 12138</strain>
    </source>
</reference>
<evidence type="ECO:0000256" key="8">
    <source>
        <dbReference type="SAM" id="Phobius"/>
    </source>
</evidence>
<feature type="transmembrane region" description="Helical" evidence="8">
    <location>
        <begin position="57"/>
        <end position="74"/>
    </location>
</feature>
<sequence length="323" mass="33417">GLAALLAGCALLLGLGAAGGLLLGEFALAPEALWHALAQGGDGTEAFVVRELRLPRLLVGLLAGAALGMAGAIIQSITRNPLGEPSLMGVSAGAAFAMVAGMVWFDWPQSVMLACGTAGGVLAGLLTFAIAARTRLQPLYLTLTGMSINLFFAAAITLLLVSADIEANGIYYWLTGSLANRGWPHVHLLWPWVLPGLALAAASGRILDLLLLDEQVLHALGLRVGAWRLLFGLCAALLTAASVAATGPIAFIGLLAPHLVRLGLRPRGGALGHRRLLPLAALVGASLVCGADLIAKWREVPVGILCVLLGGPLLVYLIRRQED</sequence>
<feature type="transmembrane region" description="Helical" evidence="8">
    <location>
        <begin position="276"/>
        <end position="294"/>
    </location>
</feature>
<comment type="similarity">
    <text evidence="2">Belongs to the binding-protein-dependent transport system permease family. FecCD subfamily.</text>
</comment>
<name>N6YK25_THAL4</name>
<comment type="caution">
    <text evidence="9">The sequence shown here is derived from an EMBL/GenBank/DDBJ whole genome shotgun (WGS) entry which is preliminary data.</text>
</comment>
<dbReference type="RefSeq" id="WP_004351283.1">
    <property type="nucleotide sequence ID" value="NZ_AMXE01000189.1"/>
</dbReference>
<dbReference type="InterPro" id="IPR037294">
    <property type="entry name" value="ABC_BtuC-like"/>
</dbReference>
<evidence type="ECO:0000256" key="7">
    <source>
        <dbReference type="ARBA" id="ARBA00023136"/>
    </source>
</evidence>
<dbReference type="Proteomes" id="UP000013232">
    <property type="component" value="Unassembled WGS sequence"/>
</dbReference>
<dbReference type="OrthoDB" id="9782305at2"/>
<dbReference type="SUPFAM" id="SSF81345">
    <property type="entry name" value="ABC transporter involved in vitamin B12 uptake, BtuC"/>
    <property type="match status" value="1"/>
</dbReference>
<evidence type="ECO:0000256" key="1">
    <source>
        <dbReference type="ARBA" id="ARBA00004651"/>
    </source>
</evidence>
<dbReference type="CDD" id="cd06550">
    <property type="entry name" value="TM_ABC_iron-siderophores_like"/>
    <property type="match status" value="1"/>
</dbReference>
<evidence type="ECO:0000256" key="2">
    <source>
        <dbReference type="ARBA" id="ARBA00007935"/>
    </source>
</evidence>
<evidence type="ECO:0000256" key="6">
    <source>
        <dbReference type="ARBA" id="ARBA00022989"/>
    </source>
</evidence>
<evidence type="ECO:0000256" key="3">
    <source>
        <dbReference type="ARBA" id="ARBA00022448"/>
    </source>
</evidence>